<proteinExistence type="predicted"/>
<reference evidence="3" key="1">
    <citation type="submission" date="2016-10" db="EMBL/GenBank/DDBJ databases">
        <authorList>
            <person name="Varghese N."/>
            <person name="Submissions S."/>
        </authorList>
    </citation>
    <scope>NUCLEOTIDE SEQUENCE [LARGE SCALE GENOMIC DNA]</scope>
    <source>
        <strain evidence="3">DSM 17101</strain>
    </source>
</reference>
<gene>
    <name evidence="2" type="ORF">SAMN04489708_108149</name>
</gene>
<dbReference type="Gene3D" id="3.40.50.11550">
    <property type="match status" value="1"/>
</dbReference>
<feature type="domain" description="Haem-binding uptake Tiki superfamily ChaN" evidence="1">
    <location>
        <begin position="67"/>
        <end position="252"/>
    </location>
</feature>
<dbReference type="Proteomes" id="UP000199317">
    <property type="component" value="Unassembled WGS sequence"/>
</dbReference>
<sequence length="299" mass="31613">MPQPLMQVKPETFRTDLPRWGKVPAMHLSIRMRRSAERAASLALLALAAACASTVPPAAPSGGDPWQALLPTEILLLGEQHDAPEHQRLEREAVASLAVRGQLAALVVEMAEAGHGTAGLPRDAAESAVREALAWNDAAWPWTHYGPVVMEAVHAGVPVLGGNLPRARMREAMQDAAWDPRVPAPVLRRQVEAMEAGHCGLLPASQLPGMARIQIARDDSLARTAAGARRPGQTVLLVTGAGHARRDLGVPLHWDAGVQARVAIARAQSATDPLPGGAADTVLPTPALPPTDHCAAIRR</sequence>
<evidence type="ECO:0000259" key="1">
    <source>
        <dbReference type="Pfam" id="PF04187"/>
    </source>
</evidence>
<dbReference type="Pfam" id="PF04187">
    <property type="entry name" value="Cofac_haem_bdg"/>
    <property type="match status" value="1"/>
</dbReference>
<dbReference type="AlphaFoldDB" id="A0A1H0QKG6"/>
<dbReference type="InterPro" id="IPR007314">
    <property type="entry name" value="Cofac_haem-bd_dom"/>
</dbReference>
<dbReference type="EMBL" id="FNJL01000008">
    <property type="protein sequence ID" value="SDP17772.1"/>
    <property type="molecule type" value="Genomic_DNA"/>
</dbReference>
<dbReference type="CDD" id="cd14727">
    <property type="entry name" value="ChanN-like"/>
    <property type="match status" value="1"/>
</dbReference>
<protein>
    <submittedName>
        <fullName evidence="2">Uncharacterized iron-regulated protein</fullName>
    </submittedName>
</protein>
<name>A0A1H0QKG6_9BURK</name>
<keyword evidence="3" id="KW-1185">Reference proteome</keyword>
<accession>A0A1H0QKG6</accession>
<evidence type="ECO:0000313" key="2">
    <source>
        <dbReference type="EMBL" id="SDP17772.1"/>
    </source>
</evidence>
<evidence type="ECO:0000313" key="3">
    <source>
        <dbReference type="Proteomes" id="UP000199317"/>
    </source>
</evidence>
<dbReference type="Gene3D" id="1.10.8.760">
    <property type="entry name" value="Haem-binding uptake, Tiki superfamily, ChaN, domain 2"/>
    <property type="match status" value="1"/>
</dbReference>
<organism evidence="2 3">
    <name type="scientific">Paracidovorax cattleyae</name>
    <dbReference type="NCBI Taxonomy" id="80868"/>
    <lineage>
        <taxon>Bacteria</taxon>
        <taxon>Pseudomonadati</taxon>
        <taxon>Pseudomonadota</taxon>
        <taxon>Betaproteobacteria</taxon>
        <taxon>Burkholderiales</taxon>
        <taxon>Comamonadaceae</taxon>
        <taxon>Paracidovorax</taxon>
    </lineage>
</organism>
<dbReference type="SUPFAM" id="SSF159501">
    <property type="entry name" value="EreA/ChaN-like"/>
    <property type="match status" value="1"/>
</dbReference>